<proteinExistence type="predicted"/>
<name>A0A0G1XZR6_9BACT</name>
<keyword evidence="4 5" id="KW-0472">Membrane</keyword>
<keyword evidence="3 5" id="KW-1133">Transmembrane helix</keyword>
<evidence type="ECO:0000256" key="3">
    <source>
        <dbReference type="ARBA" id="ARBA00022989"/>
    </source>
</evidence>
<sequence>MTLLFIIFASLASGVIALLAALALLKGRLWSVERSHAFLSFAAGTLLAVAFLDLMPEAIERLGEIRGGDVIETALLFILLGFLLFFAIEKFILWHHCHEERCEVRASASIVLIGDTLHNFLDGIAIAVAFLVSPAIGLATTVAIFAHEIPQEVADFSILLSSGMKKSRALRYNMFSSLASLVGAVAAYFFATAIDSAIPFLIALTAGGFTYIAAADLIPEIHKEERRTHMVFQFLLFFVGILFIFILPSLFAH</sequence>
<feature type="transmembrane region" description="Helical" evidence="5">
    <location>
        <begin position="170"/>
        <end position="191"/>
    </location>
</feature>
<evidence type="ECO:0000313" key="6">
    <source>
        <dbReference type="EMBL" id="KKW36658.1"/>
    </source>
</evidence>
<evidence type="ECO:0000313" key="7">
    <source>
        <dbReference type="Proteomes" id="UP000033865"/>
    </source>
</evidence>
<keyword evidence="2 5" id="KW-0812">Transmembrane</keyword>
<dbReference type="GO" id="GO:0046873">
    <property type="term" value="F:metal ion transmembrane transporter activity"/>
    <property type="evidence" value="ECO:0007669"/>
    <property type="project" value="InterPro"/>
</dbReference>
<dbReference type="EMBL" id="LCRN01000016">
    <property type="protein sequence ID" value="KKW36658.1"/>
    <property type="molecule type" value="Genomic_DNA"/>
</dbReference>
<dbReference type="GO" id="GO:0016020">
    <property type="term" value="C:membrane"/>
    <property type="evidence" value="ECO:0007669"/>
    <property type="project" value="UniProtKB-SubCell"/>
</dbReference>
<evidence type="ECO:0000256" key="4">
    <source>
        <dbReference type="ARBA" id="ARBA00023136"/>
    </source>
</evidence>
<dbReference type="Proteomes" id="UP000033865">
    <property type="component" value="Unassembled WGS sequence"/>
</dbReference>
<dbReference type="InterPro" id="IPR003689">
    <property type="entry name" value="ZIP"/>
</dbReference>
<gene>
    <name evidence="6" type="ORF">UY82_C0016G0003</name>
</gene>
<dbReference type="PANTHER" id="PTHR16950:SF16">
    <property type="entry name" value="ZINC TRANSPORTER ZIP13"/>
    <property type="match status" value="1"/>
</dbReference>
<comment type="subcellular location">
    <subcellularLocation>
        <location evidence="1">Membrane</location>
        <topology evidence="1">Multi-pass membrane protein</topology>
    </subcellularLocation>
</comment>
<reference evidence="6 7" key="1">
    <citation type="journal article" date="2015" name="Nature">
        <title>rRNA introns, odd ribosomes, and small enigmatic genomes across a large radiation of phyla.</title>
        <authorList>
            <person name="Brown C.T."/>
            <person name="Hug L.A."/>
            <person name="Thomas B.C."/>
            <person name="Sharon I."/>
            <person name="Castelle C.J."/>
            <person name="Singh A."/>
            <person name="Wilkins M.J."/>
            <person name="Williams K.H."/>
            <person name="Banfield J.F."/>
        </authorList>
    </citation>
    <scope>NUCLEOTIDE SEQUENCE [LARGE SCALE GENOMIC DNA]</scope>
</reference>
<evidence type="ECO:0000256" key="1">
    <source>
        <dbReference type="ARBA" id="ARBA00004141"/>
    </source>
</evidence>
<dbReference type="AlphaFoldDB" id="A0A0G1XZR6"/>
<dbReference type="Pfam" id="PF02535">
    <property type="entry name" value="Zip"/>
    <property type="match status" value="2"/>
</dbReference>
<feature type="transmembrane region" description="Helical" evidence="5">
    <location>
        <begin position="124"/>
        <end position="149"/>
    </location>
</feature>
<organism evidence="6 7">
    <name type="scientific">Candidatus Uhrbacteria bacterium GW2011_GWC2_53_7</name>
    <dbReference type="NCBI Taxonomy" id="1618986"/>
    <lineage>
        <taxon>Bacteria</taxon>
        <taxon>Candidatus Uhriibacteriota</taxon>
    </lineage>
</organism>
<dbReference type="PANTHER" id="PTHR16950">
    <property type="entry name" value="ZINC TRANSPORTER SLC39A7 HISTIDINE-RICH MEMBRANE PROTEIN KE4"/>
    <property type="match status" value="1"/>
</dbReference>
<feature type="transmembrane region" description="Helical" evidence="5">
    <location>
        <begin position="37"/>
        <end position="55"/>
    </location>
</feature>
<feature type="transmembrane region" description="Helical" evidence="5">
    <location>
        <begin position="67"/>
        <end position="88"/>
    </location>
</feature>
<evidence type="ECO:0000256" key="2">
    <source>
        <dbReference type="ARBA" id="ARBA00022692"/>
    </source>
</evidence>
<protein>
    <submittedName>
        <fullName evidence="6">Zinc transporter ZIP</fullName>
    </submittedName>
</protein>
<feature type="transmembrane region" description="Helical" evidence="5">
    <location>
        <begin position="230"/>
        <end position="251"/>
    </location>
</feature>
<accession>A0A0G1XZR6</accession>
<evidence type="ECO:0000256" key="5">
    <source>
        <dbReference type="SAM" id="Phobius"/>
    </source>
</evidence>
<comment type="caution">
    <text evidence="6">The sequence shown here is derived from an EMBL/GenBank/DDBJ whole genome shotgun (WGS) entry which is preliminary data.</text>
</comment>
<feature type="transmembrane region" description="Helical" evidence="5">
    <location>
        <begin position="197"/>
        <end position="218"/>
    </location>
</feature>